<dbReference type="AlphaFoldDB" id="A0A9W6N6R5"/>
<evidence type="ECO:0000313" key="3">
    <source>
        <dbReference type="Proteomes" id="UP001143309"/>
    </source>
</evidence>
<accession>A0A9W6N6R5</accession>
<protein>
    <submittedName>
        <fullName evidence="2">Uncharacterized protein</fullName>
    </submittedName>
</protein>
<reference evidence="2" key="2">
    <citation type="submission" date="2023-01" db="EMBL/GenBank/DDBJ databases">
        <authorList>
            <person name="Sun Q."/>
            <person name="Evtushenko L."/>
        </authorList>
    </citation>
    <scope>NUCLEOTIDE SEQUENCE</scope>
    <source>
        <strain evidence="2">VKM B-2748</strain>
    </source>
</reference>
<gene>
    <name evidence="2" type="ORF">GCM10008174_13280</name>
</gene>
<organism evidence="2 3">
    <name type="scientific">Methylopila turkensis</name>
    <dbReference type="NCBI Taxonomy" id="1437816"/>
    <lineage>
        <taxon>Bacteria</taxon>
        <taxon>Pseudomonadati</taxon>
        <taxon>Pseudomonadota</taxon>
        <taxon>Alphaproteobacteria</taxon>
        <taxon>Hyphomicrobiales</taxon>
        <taxon>Methylopilaceae</taxon>
        <taxon>Methylopila</taxon>
    </lineage>
</organism>
<evidence type="ECO:0000313" key="2">
    <source>
        <dbReference type="EMBL" id="GLK79587.1"/>
    </source>
</evidence>
<name>A0A9W6N6R5_9HYPH</name>
<evidence type="ECO:0000256" key="1">
    <source>
        <dbReference type="SAM" id="MobiDB-lite"/>
    </source>
</evidence>
<dbReference type="EMBL" id="BSFL01000002">
    <property type="protein sequence ID" value="GLK79587.1"/>
    <property type="molecule type" value="Genomic_DNA"/>
</dbReference>
<feature type="region of interest" description="Disordered" evidence="1">
    <location>
        <begin position="20"/>
        <end position="46"/>
    </location>
</feature>
<reference evidence="2" key="1">
    <citation type="journal article" date="2014" name="Int. J. Syst. Evol. Microbiol.">
        <title>Complete genome sequence of Corynebacterium casei LMG S-19264T (=DSM 44701T), isolated from a smear-ripened cheese.</title>
        <authorList>
            <consortium name="US DOE Joint Genome Institute (JGI-PGF)"/>
            <person name="Walter F."/>
            <person name="Albersmeier A."/>
            <person name="Kalinowski J."/>
            <person name="Ruckert C."/>
        </authorList>
    </citation>
    <scope>NUCLEOTIDE SEQUENCE</scope>
    <source>
        <strain evidence="2">VKM B-2748</strain>
    </source>
</reference>
<proteinExistence type="predicted"/>
<keyword evidence="3" id="KW-1185">Reference proteome</keyword>
<dbReference type="Proteomes" id="UP001143309">
    <property type="component" value="Unassembled WGS sequence"/>
</dbReference>
<comment type="caution">
    <text evidence="2">The sequence shown here is derived from an EMBL/GenBank/DDBJ whole genome shotgun (WGS) entry which is preliminary data.</text>
</comment>
<sequence>MNRLFAALAIVSLTGPVYGQTKSEPPGVNPPSASGGARAATTPSSTDRGMALMSARVAISGESLGGAGVVSSTRAAVGIYYVTFGRDVTGCASVATSTNAFDINYTITTYQNTLTVYSYRSGNQALQDSDFSLITYCDR</sequence>